<sequence length="439" mass="47689">MDTTPTHSLFNIVQLGIGFFLNFFAFNSQGFIEEPVIESFADRRSINKHAGYYSLSIIYAVFTISNIVAAPIVRLLSPKWAMTLGALCYAAFQAGFLNVNEIYLYISSGVLGFGAAILWTGQGTYLTQNSSPTTSARNSALLWALSEGSLLGGGLFLFAVFHTSETTDDISDSTVHILYGVFTAVSILAALTLALLRVPPPIEKANDEGTQRCAFLGSTISLMFTKEMLLLAFVFAYSGIEQSFWTGVYPTCISFSQHLGTNTNSLLALNLIATGIGQTTAGLVFGILGDRTKKLGRDSVVFLGTVVHLLAFLLIFMNFPADSPLQKTSASGCLFEPSVVIALICGALLGFGDACWNTQIYSFLCDVYSDKSSEAFALFKFYQAGLSCAAFFYSSVLMLQWHLLILVATSLIAAVCFFLSERLLFISRAKEASITDYRL</sequence>
<dbReference type="OMA" id="QFQDKTH"/>
<dbReference type="WBParaSite" id="HCON_00159105-00001">
    <property type="protein sequence ID" value="HCON_00159105-00001"/>
    <property type="gene ID" value="HCON_00159105"/>
</dbReference>
<dbReference type="AlphaFoldDB" id="A0A7I4YYT8"/>
<evidence type="ECO:0000256" key="7">
    <source>
        <dbReference type="ARBA" id="ARBA00040302"/>
    </source>
</evidence>
<feature type="transmembrane region" description="Helical" evidence="9">
    <location>
        <begin position="176"/>
        <end position="196"/>
    </location>
</feature>
<keyword evidence="4 9" id="KW-1133">Transmembrane helix</keyword>
<evidence type="ECO:0000256" key="8">
    <source>
        <dbReference type="ARBA" id="ARBA00041910"/>
    </source>
</evidence>
<evidence type="ECO:0000256" key="9">
    <source>
        <dbReference type="SAM" id="Phobius"/>
    </source>
</evidence>
<comment type="subcellular location">
    <subcellularLocation>
        <location evidence="1">Membrane</location>
        <topology evidence="1">Multi-pass membrane protein</topology>
    </subcellularLocation>
</comment>
<dbReference type="PANTHER" id="PTHR23294:SF0">
    <property type="entry name" value="UNC93-LIKE PROTEIN MFSD11"/>
    <property type="match status" value="1"/>
</dbReference>
<dbReference type="InterPro" id="IPR010291">
    <property type="entry name" value="Ion_channel_UNC-93"/>
</dbReference>
<protein>
    <recommendedName>
        <fullName evidence="7">UNC93-like protein MFSD11</fullName>
    </recommendedName>
    <alternativeName>
        <fullName evidence="8">Major facilitator superfamily domain-containing protein 11</fullName>
    </alternativeName>
</protein>
<dbReference type="Pfam" id="PF05978">
    <property type="entry name" value="UNC-93"/>
    <property type="match status" value="1"/>
</dbReference>
<evidence type="ECO:0000256" key="4">
    <source>
        <dbReference type="ARBA" id="ARBA00022989"/>
    </source>
</evidence>
<proteinExistence type="inferred from homology"/>
<feature type="transmembrane region" description="Helical" evidence="9">
    <location>
        <begin position="12"/>
        <end position="32"/>
    </location>
</feature>
<feature type="transmembrane region" description="Helical" evidence="9">
    <location>
        <begin position="228"/>
        <end position="245"/>
    </location>
</feature>
<keyword evidence="5 9" id="KW-0472">Membrane</keyword>
<keyword evidence="6" id="KW-0325">Glycoprotein</keyword>
<evidence type="ECO:0000256" key="5">
    <source>
        <dbReference type="ARBA" id="ARBA00023136"/>
    </source>
</evidence>
<feature type="transmembrane region" description="Helical" evidence="9">
    <location>
        <begin position="140"/>
        <end position="161"/>
    </location>
</feature>
<comment type="similarity">
    <text evidence="2">Belongs to the unc-93 family.</text>
</comment>
<feature type="transmembrane region" description="Helical" evidence="9">
    <location>
        <begin position="265"/>
        <end position="288"/>
    </location>
</feature>
<dbReference type="OrthoDB" id="196103at2759"/>
<keyword evidence="3 9" id="KW-0812">Transmembrane</keyword>
<dbReference type="InterPro" id="IPR051617">
    <property type="entry name" value="UNC-93-like_regulator"/>
</dbReference>
<dbReference type="Proteomes" id="UP000025227">
    <property type="component" value="Unplaced"/>
</dbReference>
<feature type="transmembrane region" description="Helical" evidence="9">
    <location>
        <begin position="102"/>
        <end position="119"/>
    </location>
</feature>
<evidence type="ECO:0000313" key="11">
    <source>
        <dbReference type="WBParaSite" id="HCON_00159105-00001"/>
    </source>
</evidence>
<name>A0A7I4YYT8_HAECO</name>
<feature type="transmembrane region" description="Helical" evidence="9">
    <location>
        <begin position="300"/>
        <end position="319"/>
    </location>
</feature>
<organism evidence="10 11">
    <name type="scientific">Haemonchus contortus</name>
    <name type="common">Barber pole worm</name>
    <dbReference type="NCBI Taxonomy" id="6289"/>
    <lineage>
        <taxon>Eukaryota</taxon>
        <taxon>Metazoa</taxon>
        <taxon>Ecdysozoa</taxon>
        <taxon>Nematoda</taxon>
        <taxon>Chromadorea</taxon>
        <taxon>Rhabditida</taxon>
        <taxon>Rhabditina</taxon>
        <taxon>Rhabditomorpha</taxon>
        <taxon>Strongyloidea</taxon>
        <taxon>Trichostrongylidae</taxon>
        <taxon>Haemonchus</taxon>
    </lineage>
</organism>
<dbReference type="InterPro" id="IPR036259">
    <property type="entry name" value="MFS_trans_sf"/>
</dbReference>
<dbReference type="GO" id="GO:0016020">
    <property type="term" value="C:membrane"/>
    <property type="evidence" value="ECO:0007669"/>
    <property type="project" value="UniProtKB-SubCell"/>
</dbReference>
<accession>A0A7I4YYT8</accession>
<dbReference type="SUPFAM" id="SSF103473">
    <property type="entry name" value="MFS general substrate transporter"/>
    <property type="match status" value="1"/>
</dbReference>
<keyword evidence="10" id="KW-1185">Reference proteome</keyword>
<evidence type="ECO:0000256" key="3">
    <source>
        <dbReference type="ARBA" id="ARBA00022692"/>
    </source>
</evidence>
<evidence type="ECO:0000256" key="6">
    <source>
        <dbReference type="ARBA" id="ARBA00023180"/>
    </source>
</evidence>
<dbReference type="PANTHER" id="PTHR23294">
    <property type="entry name" value="ET TRANSLATION PRODUCT-RELATED"/>
    <property type="match status" value="1"/>
</dbReference>
<feature type="transmembrane region" description="Helical" evidence="9">
    <location>
        <begin position="52"/>
        <end position="73"/>
    </location>
</feature>
<reference evidence="11" key="1">
    <citation type="submission" date="2020-12" db="UniProtKB">
        <authorList>
            <consortium name="WormBaseParasite"/>
        </authorList>
    </citation>
    <scope>IDENTIFICATION</scope>
    <source>
        <strain evidence="11">MHco3</strain>
    </source>
</reference>
<feature type="transmembrane region" description="Helical" evidence="9">
    <location>
        <begin position="339"/>
        <end position="364"/>
    </location>
</feature>
<evidence type="ECO:0000256" key="2">
    <source>
        <dbReference type="ARBA" id="ARBA00009172"/>
    </source>
</evidence>
<evidence type="ECO:0000313" key="10">
    <source>
        <dbReference type="Proteomes" id="UP000025227"/>
    </source>
</evidence>
<dbReference type="Gene3D" id="1.20.1250.20">
    <property type="entry name" value="MFS general substrate transporter like domains"/>
    <property type="match status" value="2"/>
</dbReference>
<evidence type="ECO:0000256" key="1">
    <source>
        <dbReference type="ARBA" id="ARBA00004141"/>
    </source>
</evidence>
<feature type="transmembrane region" description="Helical" evidence="9">
    <location>
        <begin position="376"/>
        <end position="393"/>
    </location>
</feature>
<feature type="transmembrane region" description="Helical" evidence="9">
    <location>
        <begin position="399"/>
        <end position="420"/>
    </location>
</feature>